<reference evidence="3 4" key="1">
    <citation type="submission" date="2017-08" db="EMBL/GenBank/DDBJ databases">
        <title>Complete genome sequence of Mucilaginibacter sp. strain BJC16-A31.</title>
        <authorList>
            <consortium name="Henan University of Science and Technology"/>
            <person name="You X."/>
        </authorList>
    </citation>
    <scope>NUCLEOTIDE SEQUENCE [LARGE SCALE GENOMIC DNA]</scope>
    <source>
        <strain evidence="3 4">BJC16-A31</strain>
    </source>
</reference>
<evidence type="ECO:0000313" key="3">
    <source>
        <dbReference type="EMBL" id="ASU35257.1"/>
    </source>
</evidence>
<dbReference type="OrthoDB" id="9800631at2"/>
<dbReference type="KEGG" id="muc:MuYL_3372"/>
<dbReference type="RefSeq" id="WP_094571473.1">
    <property type="nucleotide sequence ID" value="NZ_CP022743.1"/>
</dbReference>
<feature type="domain" description="Activator of Hsp90 ATPase homologue 1/2-like C-terminal" evidence="2">
    <location>
        <begin position="17"/>
        <end position="148"/>
    </location>
</feature>
<dbReference type="EMBL" id="CP022743">
    <property type="protein sequence ID" value="ASU35257.1"/>
    <property type="molecule type" value="Genomic_DNA"/>
</dbReference>
<proteinExistence type="inferred from homology"/>
<accession>A0A223NZE4</accession>
<dbReference type="InterPro" id="IPR023393">
    <property type="entry name" value="START-like_dom_sf"/>
</dbReference>
<dbReference type="AlphaFoldDB" id="A0A223NZE4"/>
<name>A0A223NZE4_9SPHI</name>
<comment type="similarity">
    <text evidence="1">Belongs to the AHA1 family.</text>
</comment>
<keyword evidence="4" id="KW-1185">Reference proteome</keyword>
<dbReference type="InterPro" id="IPR013538">
    <property type="entry name" value="ASHA1/2-like_C"/>
</dbReference>
<evidence type="ECO:0000256" key="1">
    <source>
        <dbReference type="ARBA" id="ARBA00006817"/>
    </source>
</evidence>
<dbReference type="Proteomes" id="UP000215002">
    <property type="component" value="Chromosome"/>
</dbReference>
<gene>
    <name evidence="3" type="ORF">MuYL_3372</name>
</gene>
<evidence type="ECO:0000313" key="4">
    <source>
        <dbReference type="Proteomes" id="UP000215002"/>
    </source>
</evidence>
<evidence type="ECO:0000259" key="2">
    <source>
        <dbReference type="Pfam" id="PF08327"/>
    </source>
</evidence>
<dbReference type="SUPFAM" id="SSF55961">
    <property type="entry name" value="Bet v1-like"/>
    <property type="match status" value="1"/>
</dbReference>
<organism evidence="3 4">
    <name type="scientific">Mucilaginibacter xinganensis</name>
    <dbReference type="NCBI Taxonomy" id="1234841"/>
    <lineage>
        <taxon>Bacteria</taxon>
        <taxon>Pseudomonadati</taxon>
        <taxon>Bacteroidota</taxon>
        <taxon>Sphingobacteriia</taxon>
        <taxon>Sphingobacteriales</taxon>
        <taxon>Sphingobacteriaceae</taxon>
        <taxon>Mucilaginibacter</taxon>
    </lineage>
</organism>
<protein>
    <recommendedName>
        <fullName evidence="2">Activator of Hsp90 ATPase homologue 1/2-like C-terminal domain-containing protein</fullName>
    </recommendedName>
</protein>
<dbReference type="Pfam" id="PF08327">
    <property type="entry name" value="AHSA1"/>
    <property type="match status" value="1"/>
</dbReference>
<dbReference type="Gene3D" id="3.30.530.20">
    <property type="match status" value="1"/>
</dbReference>
<sequence length="165" mass="18977">MIDNKFTSFKIVGDFNTDVRSLYEAWATTAGIEKWFLRKANFYTVPRRTREPEEFIMTEDTYEWYWHGYDDTAVEKGSVLEANGTDSLKFTFSGGSIVSIYIYSRNGVSIVELTQTNIPEEADLSKNLYVQCQIGWTFYLANLKSVIEGGIDLRNKRLELGSSFK</sequence>